<feature type="compositionally biased region" description="Polar residues" evidence="6">
    <location>
        <begin position="139"/>
        <end position="154"/>
    </location>
</feature>
<dbReference type="PANTHER" id="PTHR47338">
    <property type="entry name" value="ZN(II)2CYS6 TRANSCRIPTION FACTOR (EUROFUNG)-RELATED"/>
    <property type="match status" value="1"/>
</dbReference>
<dbReference type="Gene3D" id="4.10.240.10">
    <property type="entry name" value="Zn(2)-C6 fungal-type DNA-binding domain"/>
    <property type="match status" value="1"/>
</dbReference>
<dbReference type="SMART" id="SM00906">
    <property type="entry name" value="Fungal_trans"/>
    <property type="match status" value="1"/>
</dbReference>
<dbReference type="SMART" id="SM00066">
    <property type="entry name" value="GAL4"/>
    <property type="match status" value="1"/>
</dbReference>
<evidence type="ECO:0000313" key="9">
    <source>
        <dbReference type="Proteomes" id="UP000218811"/>
    </source>
</evidence>
<dbReference type="STRING" id="742152.A0A2H3JAZ2"/>
<feature type="domain" description="Zn(2)-C6 fungal-type" evidence="7">
    <location>
        <begin position="31"/>
        <end position="76"/>
    </location>
</feature>
<feature type="compositionally biased region" description="Basic and acidic residues" evidence="6">
    <location>
        <begin position="308"/>
        <end position="321"/>
    </location>
</feature>
<name>A0A2H3JAZ2_WOLCO</name>
<evidence type="ECO:0000256" key="1">
    <source>
        <dbReference type="ARBA" id="ARBA00004123"/>
    </source>
</evidence>
<accession>A0A2H3JAZ2</accession>
<feature type="region of interest" description="Disordered" evidence="6">
    <location>
        <begin position="292"/>
        <end position="324"/>
    </location>
</feature>
<dbReference type="SUPFAM" id="SSF57701">
    <property type="entry name" value="Zn2/Cys6 DNA-binding domain"/>
    <property type="match status" value="1"/>
</dbReference>
<sequence length="732" mass="81188">MPKAASSVFTHVHDGSSSSARNANALRRNQACHQCRRRKLKCDAKRPCTTCVRSHAYALAHAPAGSQMPPHPDCTYDVVPEIPVLEQRDPPKSRIERLESRISELESLLSEKARATAPLSSSDSRPNSASPSPLRPDSGISNPSQTNQTQPESLLSSTLDADFNLSPINALDSLADAAILADTSALDGFRGDAFSDPQGGGIQMSSISDIPLQSDPVLDIISLAWPRNLPIPDLLRHLVDAYFSFNPDANRLFHRSTFMASLALPPTHPKFPATAVLHAMCAVGSLYTAAVSPTPQPMSSPDPPDDPFDTRNRMRESRPESFAEMQARHARREIDTMIELGEELFQSLQAELMLNHYYWASAKWAESYMSTSRSLRCCMPLGLNLAAPFVAIADSLRPPSIIPPAKSVIEEELRRNVFWIVYSTERTAGCGYGWALLLDDQDVSQLMPLPSEQYEQGVYVDHTLRQWSHDWDVLTNHPPGITDAFVLYVKSCLLLSRVKSFNSRFRTKFYSGDPSTVTFRSGSDGAGQMVPKDIRETPAFVSLNQLIEQFRESFPPHLRHPVQNGVVTPHLFSASTAPLLATILLHETHAHVGSDVCPSSLRILTASRGILNLIYDVCATSYNLSLLGQFGVLSWFMAARVLVRFLRAAIDRDAEEIRNNLVLEVEFLRTVLAQVGERIPLAYRYNKLLSDFIRKTCGDHYAIPPSPTLYMPGAPQPPPNWHATYVDLKNQE</sequence>
<organism evidence="8 9">
    <name type="scientific">Wolfiporia cocos (strain MD-104)</name>
    <name type="common">Brown rot fungus</name>
    <dbReference type="NCBI Taxonomy" id="742152"/>
    <lineage>
        <taxon>Eukaryota</taxon>
        <taxon>Fungi</taxon>
        <taxon>Dikarya</taxon>
        <taxon>Basidiomycota</taxon>
        <taxon>Agaricomycotina</taxon>
        <taxon>Agaricomycetes</taxon>
        <taxon>Polyporales</taxon>
        <taxon>Phaeolaceae</taxon>
        <taxon>Wolfiporia</taxon>
    </lineage>
</organism>
<evidence type="ECO:0000256" key="2">
    <source>
        <dbReference type="ARBA" id="ARBA00022723"/>
    </source>
</evidence>
<dbReference type="GO" id="GO:0008270">
    <property type="term" value="F:zinc ion binding"/>
    <property type="evidence" value="ECO:0007669"/>
    <property type="project" value="InterPro"/>
</dbReference>
<feature type="region of interest" description="Disordered" evidence="6">
    <location>
        <begin position="113"/>
        <end position="154"/>
    </location>
</feature>
<dbReference type="GO" id="GO:0000981">
    <property type="term" value="F:DNA-binding transcription factor activity, RNA polymerase II-specific"/>
    <property type="evidence" value="ECO:0007669"/>
    <property type="project" value="InterPro"/>
</dbReference>
<keyword evidence="3" id="KW-0805">Transcription regulation</keyword>
<evidence type="ECO:0000256" key="5">
    <source>
        <dbReference type="ARBA" id="ARBA00023242"/>
    </source>
</evidence>
<keyword evidence="5" id="KW-0539">Nucleus</keyword>
<evidence type="ECO:0000259" key="7">
    <source>
        <dbReference type="PROSITE" id="PS50048"/>
    </source>
</evidence>
<dbReference type="AlphaFoldDB" id="A0A2H3JAZ2"/>
<feature type="region of interest" description="Disordered" evidence="6">
    <location>
        <begin position="1"/>
        <end position="22"/>
    </location>
</feature>
<dbReference type="InterPro" id="IPR036864">
    <property type="entry name" value="Zn2-C6_fun-type_DNA-bd_sf"/>
</dbReference>
<dbReference type="InterPro" id="IPR050815">
    <property type="entry name" value="TF_fung"/>
</dbReference>
<evidence type="ECO:0000256" key="6">
    <source>
        <dbReference type="SAM" id="MobiDB-lite"/>
    </source>
</evidence>
<evidence type="ECO:0000313" key="8">
    <source>
        <dbReference type="EMBL" id="PCH34838.1"/>
    </source>
</evidence>
<dbReference type="CDD" id="cd00067">
    <property type="entry name" value="GAL4"/>
    <property type="match status" value="1"/>
</dbReference>
<dbReference type="PANTHER" id="PTHR47338:SF29">
    <property type="entry name" value="ZN(2)-C6 FUNGAL-TYPE DOMAIN-CONTAINING PROTEIN"/>
    <property type="match status" value="1"/>
</dbReference>
<keyword evidence="2" id="KW-0479">Metal-binding</keyword>
<dbReference type="GO" id="GO:0006351">
    <property type="term" value="P:DNA-templated transcription"/>
    <property type="evidence" value="ECO:0007669"/>
    <property type="project" value="InterPro"/>
</dbReference>
<dbReference type="OrthoDB" id="39175at2759"/>
<feature type="compositionally biased region" description="Low complexity" evidence="6">
    <location>
        <begin position="118"/>
        <end position="132"/>
    </location>
</feature>
<evidence type="ECO:0000256" key="3">
    <source>
        <dbReference type="ARBA" id="ARBA00023015"/>
    </source>
</evidence>
<proteinExistence type="predicted"/>
<dbReference type="GO" id="GO:0003677">
    <property type="term" value="F:DNA binding"/>
    <property type="evidence" value="ECO:0007669"/>
    <property type="project" value="InterPro"/>
</dbReference>
<comment type="subcellular location">
    <subcellularLocation>
        <location evidence="1">Nucleus</location>
    </subcellularLocation>
</comment>
<evidence type="ECO:0000256" key="4">
    <source>
        <dbReference type="ARBA" id="ARBA00023163"/>
    </source>
</evidence>
<reference evidence="8 9" key="1">
    <citation type="journal article" date="2012" name="Science">
        <title>The Paleozoic origin of enzymatic lignin decomposition reconstructed from 31 fungal genomes.</title>
        <authorList>
            <person name="Floudas D."/>
            <person name="Binder M."/>
            <person name="Riley R."/>
            <person name="Barry K."/>
            <person name="Blanchette R.A."/>
            <person name="Henrissat B."/>
            <person name="Martinez A.T."/>
            <person name="Otillar R."/>
            <person name="Spatafora J.W."/>
            <person name="Yadav J.S."/>
            <person name="Aerts A."/>
            <person name="Benoit I."/>
            <person name="Boyd A."/>
            <person name="Carlson A."/>
            <person name="Copeland A."/>
            <person name="Coutinho P.M."/>
            <person name="de Vries R.P."/>
            <person name="Ferreira P."/>
            <person name="Findley K."/>
            <person name="Foster B."/>
            <person name="Gaskell J."/>
            <person name="Glotzer D."/>
            <person name="Gorecki P."/>
            <person name="Heitman J."/>
            <person name="Hesse C."/>
            <person name="Hori C."/>
            <person name="Igarashi K."/>
            <person name="Jurgens J.A."/>
            <person name="Kallen N."/>
            <person name="Kersten P."/>
            <person name="Kohler A."/>
            <person name="Kuees U."/>
            <person name="Kumar T.K.A."/>
            <person name="Kuo A."/>
            <person name="LaButti K."/>
            <person name="Larrondo L.F."/>
            <person name="Lindquist E."/>
            <person name="Ling A."/>
            <person name="Lombard V."/>
            <person name="Lucas S."/>
            <person name="Lundell T."/>
            <person name="Martin R."/>
            <person name="McLaughlin D.J."/>
            <person name="Morgenstern I."/>
            <person name="Morin E."/>
            <person name="Murat C."/>
            <person name="Nagy L.G."/>
            <person name="Nolan M."/>
            <person name="Ohm R.A."/>
            <person name="Patyshakuliyeva A."/>
            <person name="Rokas A."/>
            <person name="Ruiz-Duenas F.J."/>
            <person name="Sabat G."/>
            <person name="Salamov A."/>
            <person name="Samejima M."/>
            <person name="Schmutz J."/>
            <person name="Slot J.C."/>
            <person name="St John F."/>
            <person name="Stenlid J."/>
            <person name="Sun H."/>
            <person name="Sun S."/>
            <person name="Syed K."/>
            <person name="Tsang A."/>
            <person name="Wiebenga A."/>
            <person name="Young D."/>
            <person name="Pisabarro A."/>
            <person name="Eastwood D.C."/>
            <person name="Martin F."/>
            <person name="Cullen D."/>
            <person name="Grigoriev I.V."/>
            <person name="Hibbett D.S."/>
        </authorList>
    </citation>
    <scope>NUCLEOTIDE SEQUENCE [LARGE SCALE GENOMIC DNA]</scope>
    <source>
        <strain evidence="8 9">MD-104</strain>
    </source>
</reference>
<dbReference type="PROSITE" id="PS50048">
    <property type="entry name" value="ZN2_CY6_FUNGAL_2"/>
    <property type="match status" value="1"/>
</dbReference>
<dbReference type="GO" id="GO:0005634">
    <property type="term" value="C:nucleus"/>
    <property type="evidence" value="ECO:0007669"/>
    <property type="project" value="UniProtKB-SubCell"/>
</dbReference>
<dbReference type="OMA" id="WASAKWA"/>
<protein>
    <recommendedName>
        <fullName evidence="7">Zn(2)-C6 fungal-type domain-containing protein</fullName>
    </recommendedName>
</protein>
<keyword evidence="4" id="KW-0804">Transcription</keyword>
<dbReference type="Proteomes" id="UP000218811">
    <property type="component" value="Unassembled WGS sequence"/>
</dbReference>
<dbReference type="InterPro" id="IPR007219">
    <property type="entry name" value="XnlR_reg_dom"/>
</dbReference>
<dbReference type="InterPro" id="IPR001138">
    <property type="entry name" value="Zn2Cys6_DnaBD"/>
</dbReference>
<dbReference type="CDD" id="cd12148">
    <property type="entry name" value="fungal_TF_MHR"/>
    <property type="match status" value="1"/>
</dbReference>
<keyword evidence="9" id="KW-1185">Reference proteome</keyword>
<dbReference type="Pfam" id="PF00172">
    <property type="entry name" value="Zn_clus"/>
    <property type="match status" value="1"/>
</dbReference>
<dbReference type="Pfam" id="PF04082">
    <property type="entry name" value="Fungal_trans"/>
    <property type="match status" value="1"/>
</dbReference>
<gene>
    <name evidence="8" type="ORF">WOLCODRAFT_139610</name>
</gene>
<dbReference type="EMBL" id="KB467832">
    <property type="protein sequence ID" value="PCH34838.1"/>
    <property type="molecule type" value="Genomic_DNA"/>
</dbReference>